<dbReference type="KEGG" id="vcn:VOLCADRAFT_91850"/>
<dbReference type="InParanoid" id="D8TY44"/>
<dbReference type="EMBL" id="GL378344">
    <property type="protein sequence ID" value="EFJ47581.1"/>
    <property type="molecule type" value="Genomic_DNA"/>
</dbReference>
<dbReference type="InterPro" id="IPR038607">
    <property type="entry name" value="PhoD-like_sf"/>
</dbReference>
<dbReference type="AlphaFoldDB" id="D8TY44"/>
<dbReference type="InterPro" id="IPR029052">
    <property type="entry name" value="Metallo-depent_PP-like"/>
</dbReference>
<dbReference type="Gene3D" id="3.60.21.70">
    <property type="entry name" value="PhoD-like phosphatase"/>
    <property type="match status" value="1"/>
</dbReference>
<dbReference type="InterPro" id="IPR018946">
    <property type="entry name" value="PhoD-like_MPP"/>
</dbReference>
<dbReference type="PANTHER" id="PTHR33987:SF2">
    <property type="entry name" value="ALKALINE PHOSPHATASE D"/>
    <property type="match status" value="1"/>
</dbReference>
<accession>D8TY44</accession>
<feature type="domain" description="PhoD-like phosphatase metallophosphatase" evidence="2">
    <location>
        <begin position="432"/>
        <end position="529"/>
    </location>
</feature>
<keyword evidence="1" id="KW-1133">Transmembrane helix</keyword>
<keyword evidence="1" id="KW-0812">Transmembrane</keyword>
<evidence type="ECO:0000313" key="3">
    <source>
        <dbReference type="EMBL" id="EFJ47581.1"/>
    </source>
</evidence>
<keyword evidence="4" id="KW-1185">Reference proteome</keyword>
<dbReference type="OrthoDB" id="10266805at2759"/>
<dbReference type="GeneID" id="9617081"/>
<dbReference type="SUPFAM" id="SSF56300">
    <property type="entry name" value="Metallo-dependent phosphatases"/>
    <property type="match status" value="1"/>
</dbReference>
<dbReference type="RefSeq" id="XP_002951405.1">
    <property type="nucleotide sequence ID" value="XM_002951359.1"/>
</dbReference>
<keyword evidence="1" id="KW-0472">Membrane</keyword>
<sequence length="648" mass="69230">MSVFETERLNYADDVYAIHSIPIGRDSQRHRRTTAILLASFGFASCMSVILSIVAVVRSGQALQRQNAPGSATPTIDNATTQQNAQFQPTRKVAFGSCSAFDLRPQPIWTEGVIPAQPDAWIWVGDMAYLDTPPVSCDLLGPSLAAQSRWCNCSGASSYITLPGQCMAGDVDAATERWVHAIHNPDYRAFLDFMCPPTHGSVGAATTSTIGAEPGRFPPTGTDPAVCPRPIMGVYDDHDYGWNNGDRRMPKKAEFKRMFLDAVGEAPDSTRRGGDSGLQAAFTLNGGGPDRDIDVVLLDERWYRDPMPCEMRRDWCQSVVLPDPSHPRLGWCRDFLLGDGEGATGRGSCCSKDQELAAWCSLPSSRAHPLYGAACNVASSEWGRVPLVVGADNTSLVVLTGGGGGRNGSGSGSGWDELTGDQLAVLWPRLVQARDSPVCEVLGAAQRTWLYDHLTASSAPVHLLVSGSVPLGGVGYKDPDTGNVCSGDDWNCWQPAQLNFLHSLANASSGCVVLLTGDYHYGDIKVVAPGGETPYAATLQTNKIKKHMYQVMSSGMTSSTAQYDGTPCEGTFREDLLGLRPLGRCGITTKPNFGMVEVDWEAGVVHLTIRNAAGGDVATTQDSPVAGTGAAKLQHVAFSLQTCKPVAV</sequence>
<evidence type="ECO:0000256" key="1">
    <source>
        <dbReference type="SAM" id="Phobius"/>
    </source>
</evidence>
<evidence type="ECO:0000313" key="4">
    <source>
        <dbReference type="Proteomes" id="UP000001058"/>
    </source>
</evidence>
<feature type="transmembrane region" description="Helical" evidence="1">
    <location>
        <begin position="35"/>
        <end position="57"/>
    </location>
</feature>
<organism evidence="4">
    <name type="scientific">Volvox carteri f. nagariensis</name>
    <dbReference type="NCBI Taxonomy" id="3068"/>
    <lineage>
        <taxon>Eukaryota</taxon>
        <taxon>Viridiplantae</taxon>
        <taxon>Chlorophyta</taxon>
        <taxon>core chlorophytes</taxon>
        <taxon>Chlorophyceae</taxon>
        <taxon>CS clade</taxon>
        <taxon>Chlamydomonadales</taxon>
        <taxon>Volvocaceae</taxon>
        <taxon>Volvox</taxon>
    </lineage>
</organism>
<gene>
    <name evidence="3" type="ORF">VOLCADRAFT_91850</name>
</gene>
<name>D8TY44_VOLCA</name>
<evidence type="ECO:0000259" key="2">
    <source>
        <dbReference type="Pfam" id="PF09423"/>
    </source>
</evidence>
<dbReference type="STRING" id="3068.D8TY44"/>
<dbReference type="PANTHER" id="PTHR33987">
    <property type="entry name" value="CALCINEURIN-LIKE METALLO-PHOSPHOESTERASE SUPERFAMILY PROTEIN"/>
    <property type="match status" value="1"/>
</dbReference>
<reference evidence="3 4" key="1">
    <citation type="journal article" date="2010" name="Science">
        <title>Genomic analysis of organismal complexity in the multicellular green alga Volvox carteri.</title>
        <authorList>
            <person name="Prochnik S.E."/>
            <person name="Umen J."/>
            <person name="Nedelcu A.M."/>
            <person name="Hallmann A."/>
            <person name="Miller S.M."/>
            <person name="Nishii I."/>
            <person name="Ferris P."/>
            <person name="Kuo A."/>
            <person name="Mitros T."/>
            <person name="Fritz-Laylin L.K."/>
            <person name="Hellsten U."/>
            <person name="Chapman J."/>
            <person name="Simakov O."/>
            <person name="Rensing S.A."/>
            <person name="Terry A."/>
            <person name="Pangilinan J."/>
            <person name="Kapitonov V."/>
            <person name="Jurka J."/>
            <person name="Salamov A."/>
            <person name="Shapiro H."/>
            <person name="Schmutz J."/>
            <person name="Grimwood J."/>
            <person name="Lindquist E."/>
            <person name="Lucas S."/>
            <person name="Grigoriev I.V."/>
            <person name="Schmitt R."/>
            <person name="Kirk D."/>
            <person name="Rokhsar D.S."/>
        </authorList>
    </citation>
    <scope>NUCLEOTIDE SEQUENCE [LARGE SCALE GENOMIC DNA]</scope>
    <source>
        <strain evidence="4">f. Nagariensis / Eve</strain>
    </source>
</reference>
<dbReference type="Pfam" id="PF09423">
    <property type="entry name" value="PhoD"/>
    <property type="match status" value="1"/>
</dbReference>
<dbReference type="Proteomes" id="UP000001058">
    <property type="component" value="Unassembled WGS sequence"/>
</dbReference>
<protein>
    <recommendedName>
        <fullName evidence="2">PhoD-like phosphatase metallophosphatase domain-containing protein</fullName>
    </recommendedName>
</protein>
<proteinExistence type="predicted"/>
<dbReference type="eggNOG" id="ENOG502QTGZ">
    <property type="taxonomic scope" value="Eukaryota"/>
</dbReference>